<dbReference type="EC" id="1.1.1.205" evidence="5"/>
<dbReference type="InterPro" id="IPR046342">
    <property type="entry name" value="CBS_dom_sf"/>
</dbReference>
<keyword evidence="5" id="KW-0560">Oxidoreductase</keyword>
<dbReference type="AlphaFoldDB" id="A0A517ZGU7"/>
<accession>A0A517ZGU7</accession>
<dbReference type="Gene3D" id="3.10.580.10">
    <property type="entry name" value="CBS-domain"/>
    <property type="match status" value="3"/>
</dbReference>
<organism evidence="5 6">
    <name type="scientific">Symmachiella dynata</name>
    <dbReference type="NCBI Taxonomy" id="2527995"/>
    <lineage>
        <taxon>Bacteria</taxon>
        <taxon>Pseudomonadati</taxon>
        <taxon>Planctomycetota</taxon>
        <taxon>Planctomycetia</taxon>
        <taxon>Planctomycetales</taxon>
        <taxon>Planctomycetaceae</taxon>
        <taxon>Symmachiella</taxon>
    </lineage>
</organism>
<keyword evidence="1 2" id="KW-0129">CBS domain</keyword>
<dbReference type="InterPro" id="IPR051257">
    <property type="entry name" value="Diverse_CBS-Domain"/>
</dbReference>
<keyword evidence="6" id="KW-1185">Reference proteome</keyword>
<dbReference type="RefSeq" id="WP_145373708.1">
    <property type="nucleotide sequence ID" value="NZ_CP036276.1"/>
</dbReference>
<sequence length="324" mass="35959">MESPRLAQDIMVEKLVTLNPDQDVFESIKSLLKHKITGAPVVGGDRSYLGMFSEKCCMSVLTLIARLASERGYPSATPPTASQFMATKLVTLDPRTDVFEAIAYLLKHHVSGVPVIDADRNFLGVFSEKTSMRVLVDAAYENMPTTEVGAFKNPDRGRTISEQTTLLECAQIFLDTPYRRLCVLKDGKLVGQISRRDVLLNENILSGIVHDRREALIAESRQVDLSEAEGPTEHGPLPSTAVHNFSDKKARTITADLDLLGIAQVFLTTPYRRLPVLHDGKLIGQISRRDVLLATNRLIQIAPEPEKAMLYLSSISDRQETRFA</sequence>
<name>A0A517ZGU7_9PLAN</name>
<feature type="domain" description="CBS" evidence="4">
    <location>
        <begin position="11"/>
        <end position="69"/>
    </location>
</feature>
<feature type="domain" description="CBS" evidence="4">
    <location>
        <begin position="152"/>
        <end position="212"/>
    </location>
</feature>
<proteinExistence type="predicted"/>
<dbReference type="CDD" id="cd02205">
    <property type="entry name" value="CBS_pair_SF"/>
    <property type="match status" value="1"/>
</dbReference>
<dbReference type="PROSITE" id="PS51371">
    <property type="entry name" value="CBS"/>
    <property type="match status" value="4"/>
</dbReference>
<evidence type="ECO:0000256" key="1">
    <source>
        <dbReference type="ARBA" id="ARBA00023122"/>
    </source>
</evidence>
<dbReference type="Pfam" id="PF00571">
    <property type="entry name" value="CBS"/>
    <property type="match status" value="4"/>
</dbReference>
<dbReference type="KEGG" id="sdyn:Mal52_01490"/>
<evidence type="ECO:0000313" key="5">
    <source>
        <dbReference type="EMBL" id="QDU41696.1"/>
    </source>
</evidence>
<feature type="domain" description="CBS" evidence="4">
    <location>
        <begin position="85"/>
        <end position="145"/>
    </location>
</feature>
<protein>
    <submittedName>
        <fullName evidence="5">Inosine-5'-monophosphate dehydrogenase</fullName>
        <ecNumber evidence="5">1.1.1.205</ecNumber>
    </submittedName>
</protein>
<dbReference type="Proteomes" id="UP000319383">
    <property type="component" value="Chromosome"/>
</dbReference>
<gene>
    <name evidence="5" type="primary">guaB_1</name>
    <name evidence="5" type="ORF">Mal52_01490</name>
</gene>
<dbReference type="SUPFAM" id="SSF54631">
    <property type="entry name" value="CBS-domain pair"/>
    <property type="match status" value="3"/>
</dbReference>
<evidence type="ECO:0000259" key="4">
    <source>
        <dbReference type="PROSITE" id="PS51371"/>
    </source>
</evidence>
<dbReference type="EMBL" id="CP036276">
    <property type="protein sequence ID" value="QDU41696.1"/>
    <property type="molecule type" value="Genomic_DNA"/>
</dbReference>
<reference evidence="5 6" key="1">
    <citation type="submission" date="2019-02" db="EMBL/GenBank/DDBJ databases">
        <title>Deep-cultivation of Planctomycetes and their phenomic and genomic characterization uncovers novel biology.</title>
        <authorList>
            <person name="Wiegand S."/>
            <person name="Jogler M."/>
            <person name="Boedeker C."/>
            <person name="Pinto D."/>
            <person name="Vollmers J."/>
            <person name="Rivas-Marin E."/>
            <person name="Kohn T."/>
            <person name="Peeters S.H."/>
            <person name="Heuer A."/>
            <person name="Rast P."/>
            <person name="Oberbeckmann S."/>
            <person name="Bunk B."/>
            <person name="Jeske O."/>
            <person name="Meyerdierks A."/>
            <person name="Storesund J.E."/>
            <person name="Kallscheuer N."/>
            <person name="Luecker S."/>
            <person name="Lage O.M."/>
            <person name="Pohl T."/>
            <person name="Merkel B.J."/>
            <person name="Hornburger P."/>
            <person name="Mueller R.-W."/>
            <person name="Bruemmer F."/>
            <person name="Labrenz M."/>
            <person name="Spormann A.M."/>
            <person name="Op den Camp H."/>
            <person name="Overmann J."/>
            <person name="Amann R."/>
            <person name="Jetten M.S.M."/>
            <person name="Mascher T."/>
            <person name="Medema M.H."/>
            <person name="Devos D.P."/>
            <person name="Kaster A.-K."/>
            <person name="Ovreas L."/>
            <person name="Rohde M."/>
            <person name="Galperin M.Y."/>
            <person name="Jogler C."/>
        </authorList>
    </citation>
    <scope>NUCLEOTIDE SEQUENCE [LARGE SCALE GENOMIC DNA]</scope>
    <source>
        <strain evidence="5 6">Mal52</strain>
    </source>
</reference>
<feature type="domain" description="CBS" evidence="4">
    <location>
        <begin position="246"/>
        <end position="301"/>
    </location>
</feature>
<dbReference type="InterPro" id="IPR000644">
    <property type="entry name" value="CBS_dom"/>
</dbReference>
<dbReference type="SMART" id="SM00116">
    <property type="entry name" value="CBS"/>
    <property type="match status" value="4"/>
</dbReference>
<feature type="region of interest" description="Disordered" evidence="3">
    <location>
        <begin position="224"/>
        <end position="243"/>
    </location>
</feature>
<dbReference type="GO" id="GO:0003938">
    <property type="term" value="F:IMP dehydrogenase activity"/>
    <property type="evidence" value="ECO:0007669"/>
    <property type="project" value="UniProtKB-EC"/>
</dbReference>
<dbReference type="PANTHER" id="PTHR43080:SF26">
    <property type="entry name" value="REGULATORY PROTEIN"/>
    <property type="match status" value="1"/>
</dbReference>
<evidence type="ECO:0000256" key="3">
    <source>
        <dbReference type="SAM" id="MobiDB-lite"/>
    </source>
</evidence>
<evidence type="ECO:0000313" key="6">
    <source>
        <dbReference type="Proteomes" id="UP000319383"/>
    </source>
</evidence>
<evidence type="ECO:0000256" key="2">
    <source>
        <dbReference type="PROSITE-ProRule" id="PRU00703"/>
    </source>
</evidence>
<dbReference type="PANTHER" id="PTHR43080">
    <property type="entry name" value="CBS DOMAIN-CONTAINING PROTEIN CBSX3, MITOCHONDRIAL"/>
    <property type="match status" value="1"/>
</dbReference>